<feature type="transmembrane region" description="Helical" evidence="2">
    <location>
        <begin position="35"/>
        <end position="53"/>
    </location>
</feature>
<evidence type="ECO:0000313" key="5">
    <source>
        <dbReference type="Proteomes" id="UP000256485"/>
    </source>
</evidence>
<dbReference type="EMBL" id="QTUC01000001">
    <property type="protein sequence ID" value="REF34824.1"/>
    <property type="molecule type" value="Genomic_DNA"/>
</dbReference>
<name>A0A3D9V9J0_THECX</name>
<dbReference type="PANTHER" id="PTHR34351">
    <property type="entry name" value="SLR1927 PROTEIN-RELATED"/>
    <property type="match status" value="1"/>
</dbReference>
<organism evidence="4 5">
    <name type="scientific">Thermasporomyces composti</name>
    <dbReference type="NCBI Taxonomy" id="696763"/>
    <lineage>
        <taxon>Bacteria</taxon>
        <taxon>Bacillati</taxon>
        <taxon>Actinomycetota</taxon>
        <taxon>Actinomycetes</taxon>
        <taxon>Propionibacteriales</taxon>
        <taxon>Nocardioidaceae</taxon>
        <taxon>Thermasporomyces</taxon>
    </lineage>
</organism>
<evidence type="ECO:0000256" key="2">
    <source>
        <dbReference type="SAM" id="Phobius"/>
    </source>
</evidence>
<keyword evidence="5" id="KW-1185">Reference proteome</keyword>
<dbReference type="InterPro" id="IPR002881">
    <property type="entry name" value="DUF58"/>
</dbReference>
<protein>
    <submittedName>
        <fullName evidence="4">Uncharacterized protein DUF58</fullName>
    </submittedName>
</protein>
<dbReference type="Proteomes" id="UP000256485">
    <property type="component" value="Unassembled WGS sequence"/>
</dbReference>
<reference evidence="4 5" key="1">
    <citation type="submission" date="2018-08" db="EMBL/GenBank/DDBJ databases">
        <title>Sequencing the genomes of 1000 actinobacteria strains.</title>
        <authorList>
            <person name="Klenk H.-P."/>
        </authorList>
    </citation>
    <scope>NUCLEOTIDE SEQUENCE [LARGE SCALE GENOMIC DNA]</scope>
    <source>
        <strain evidence="4 5">DSM 22891</strain>
    </source>
</reference>
<evidence type="ECO:0000313" key="4">
    <source>
        <dbReference type="EMBL" id="REF34824.1"/>
    </source>
</evidence>
<dbReference type="PANTHER" id="PTHR34351:SF1">
    <property type="entry name" value="SLR1927 PROTEIN"/>
    <property type="match status" value="1"/>
</dbReference>
<dbReference type="RefSeq" id="WP_115851712.1">
    <property type="nucleotide sequence ID" value="NZ_QTUC01000001.1"/>
</dbReference>
<keyword evidence="2" id="KW-0812">Transmembrane</keyword>
<comment type="caution">
    <text evidence="4">The sequence shown here is derived from an EMBL/GenBank/DDBJ whole genome shotgun (WGS) entry which is preliminary data.</text>
</comment>
<sequence>MGGRFSSLTTRGRAFLAAGVAAAVCALGLGQKDLLRVAVFLLALPVVTVLMVARTRYRIAASRSITPVRVQVGQQAVVRLRLENVGRAPTGLLLLEDTVPYTLGFRPRFVLDRMSSRWRREVAYSVRSDVRGRYPIGPLTLRVTDPFGLVELTRSFKARDHLLVTPAVHPLPSARLVGEWASSGESRSHAVAADGEEDVTVREYRDGDDLRRVHWRSSARRGELMVRREDQPWQARATLLLDTRRIAHRGSGPASSFEWAVSAAASVGVHLLRHGYSVRFHTDSGVSVTASARESGLSVEAEGLLLDMLAVVGQSSVGQLSQIPSLSVDGSPGLLVTVLGVLTPADAEALVRLRQGSRNALAIVTDAPSWAMQKERSPQQVAEQLSDSVRMLRHAGWKVAVATAGDTVPAVWGELVGAAGRPGPPTSGTPASTSPFHTVGVMPPSRPA</sequence>
<keyword evidence="2" id="KW-0472">Membrane</keyword>
<dbReference type="OrthoDB" id="9812729at2"/>
<dbReference type="Pfam" id="PF01882">
    <property type="entry name" value="DUF58"/>
    <property type="match status" value="1"/>
</dbReference>
<keyword evidence="2" id="KW-1133">Transmembrane helix</keyword>
<feature type="region of interest" description="Disordered" evidence="1">
    <location>
        <begin position="419"/>
        <end position="448"/>
    </location>
</feature>
<feature type="transmembrane region" description="Helical" evidence="2">
    <location>
        <begin position="12"/>
        <end position="29"/>
    </location>
</feature>
<accession>A0A3D9V9J0</accession>
<feature type="domain" description="DUF58" evidence="3">
    <location>
        <begin position="201"/>
        <end position="275"/>
    </location>
</feature>
<gene>
    <name evidence="4" type="ORF">DFJ64_0190</name>
</gene>
<proteinExistence type="predicted"/>
<evidence type="ECO:0000259" key="3">
    <source>
        <dbReference type="Pfam" id="PF01882"/>
    </source>
</evidence>
<evidence type="ECO:0000256" key="1">
    <source>
        <dbReference type="SAM" id="MobiDB-lite"/>
    </source>
</evidence>
<dbReference type="AlphaFoldDB" id="A0A3D9V9J0"/>